<evidence type="ECO:0000313" key="2">
    <source>
        <dbReference type="Proteomes" id="UP000019376"/>
    </source>
</evidence>
<dbReference type="HOGENOM" id="CLU_1886475_0_0_1"/>
<keyword evidence="2" id="KW-1185">Reference proteome</keyword>
<gene>
    <name evidence="1" type="ORF">PDE_04418</name>
</gene>
<name>S8ATM0_PENO1</name>
<proteinExistence type="predicted"/>
<protein>
    <submittedName>
        <fullName evidence="1">Uncharacterized protein</fullName>
    </submittedName>
</protein>
<sequence>MTDPFLDPPDLRYALFCPGSLVISVGRALLRMAAKCAVHKSSLAGATSNLAAATLVSCPTHFPGGSDHFPPPQPTWTFPIVVRHGLWALCSKTVPSCVSAFCSLIVGLCECIARHFISIPTIHSDCIDLAIYRSL</sequence>
<dbReference type="Proteomes" id="UP000019376">
    <property type="component" value="Unassembled WGS sequence"/>
</dbReference>
<evidence type="ECO:0000313" key="1">
    <source>
        <dbReference type="EMBL" id="EPS29468.1"/>
    </source>
</evidence>
<reference evidence="1 2" key="1">
    <citation type="journal article" date="2013" name="PLoS ONE">
        <title>Genomic and secretomic analyses reveal unique features of the lignocellulolytic enzyme system of Penicillium decumbens.</title>
        <authorList>
            <person name="Liu G."/>
            <person name="Zhang L."/>
            <person name="Wei X."/>
            <person name="Zou G."/>
            <person name="Qin Y."/>
            <person name="Ma L."/>
            <person name="Li J."/>
            <person name="Zheng H."/>
            <person name="Wang S."/>
            <person name="Wang C."/>
            <person name="Xun L."/>
            <person name="Zhao G.-P."/>
            <person name="Zhou Z."/>
            <person name="Qu Y."/>
        </authorList>
    </citation>
    <scope>NUCLEOTIDE SEQUENCE [LARGE SCALE GENOMIC DNA]</scope>
    <source>
        <strain evidence="2">114-2 / CGMCC 5302</strain>
    </source>
</reference>
<dbReference type="AlphaFoldDB" id="S8ATM0"/>
<dbReference type="EMBL" id="KB644411">
    <property type="protein sequence ID" value="EPS29468.1"/>
    <property type="molecule type" value="Genomic_DNA"/>
</dbReference>
<organism evidence="1 2">
    <name type="scientific">Penicillium oxalicum (strain 114-2 / CGMCC 5302)</name>
    <name type="common">Penicillium decumbens</name>
    <dbReference type="NCBI Taxonomy" id="933388"/>
    <lineage>
        <taxon>Eukaryota</taxon>
        <taxon>Fungi</taxon>
        <taxon>Dikarya</taxon>
        <taxon>Ascomycota</taxon>
        <taxon>Pezizomycotina</taxon>
        <taxon>Eurotiomycetes</taxon>
        <taxon>Eurotiomycetidae</taxon>
        <taxon>Eurotiales</taxon>
        <taxon>Aspergillaceae</taxon>
        <taxon>Penicillium</taxon>
    </lineage>
</organism>
<accession>S8ATM0</accession>